<organism evidence="2 3">
    <name type="scientific">Porites lobata</name>
    <dbReference type="NCBI Taxonomy" id="104759"/>
    <lineage>
        <taxon>Eukaryota</taxon>
        <taxon>Metazoa</taxon>
        <taxon>Cnidaria</taxon>
        <taxon>Anthozoa</taxon>
        <taxon>Hexacorallia</taxon>
        <taxon>Scleractinia</taxon>
        <taxon>Fungiina</taxon>
        <taxon>Poritidae</taxon>
        <taxon>Porites</taxon>
    </lineage>
</organism>
<dbReference type="EMBL" id="CALNXK010000055">
    <property type="protein sequence ID" value="CAH3134969.1"/>
    <property type="molecule type" value="Genomic_DNA"/>
</dbReference>
<dbReference type="PANTHER" id="PTHR47824">
    <property type="entry name" value="UBIQUITIN-LIKE DOMAIN-CONTAINING PROTEIN"/>
    <property type="match status" value="1"/>
</dbReference>
<dbReference type="CDD" id="cd00198">
    <property type="entry name" value="vWFA"/>
    <property type="match status" value="1"/>
</dbReference>
<evidence type="ECO:0008006" key="4">
    <source>
        <dbReference type="Google" id="ProtNLM"/>
    </source>
</evidence>
<evidence type="ECO:0000313" key="3">
    <source>
        <dbReference type="Proteomes" id="UP001159405"/>
    </source>
</evidence>
<protein>
    <recommendedName>
        <fullName evidence="4">VWFA domain-containing protein</fullName>
    </recommendedName>
</protein>
<dbReference type="Gene3D" id="3.40.50.410">
    <property type="entry name" value="von Willebrand factor, type A domain"/>
    <property type="match status" value="1"/>
</dbReference>
<comment type="caution">
    <text evidence="2">The sequence shown here is derived from an EMBL/GenBank/DDBJ whole genome shotgun (WGS) entry which is preliminary data.</text>
</comment>
<sequence length="566" mass="63553">MPPKKGKSKAAAATEVVRSSRFKTLEVDERISIKSFVEKHKLKFATGRGFYQLTKPETIQFHKEIVVRRKSDGKMASGDEVRALLGIAKETVKFKLDKEKLADFDVFVQSTSYNRILLPDTEFLYDTGEKESTAVSDEAVKVDSTATVDTSKKTEPSTSRGAGRGKRKKAEEEATAATKEEIEDREKASSPSKKSKVAASAAAATGGADVKEIVFSFDTTGSMYPCLTQVRKRVEETATRLFREIPGIRIAVFAHGDYQDKSQTYDTKWVDFTSDKKKVCDFIKNVSSTCGYDSDECYELVLRQVREELSWTPDSQRSLVMIGDASPHPPSYHLNTLKIDWRQEAKKLYNEMGVRIYSVQCLNYGGSNTFYRQLAELTCGWHLKLDQFASIVDFLTAICYREQGVEQLEAFETEVKSRSKGSGMNRNLHALFDTLAGRTKSTYSGGTDYGGLEPVNPSRFQILDVDERCDIRTFVEKNDLSFKTGRGFYEFTKPEKISDKKEVVLVDKVSGDMFTGPEACEMIGAGGTARIKPTSFDKWRVFVQSTSYNRVLMPGTGFLYEVDTDR</sequence>
<accession>A0ABN8P613</accession>
<reference evidence="2 3" key="1">
    <citation type="submission" date="2022-05" db="EMBL/GenBank/DDBJ databases">
        <authorList>
            <consortium name="Genoscope - CEA"/>
            <person name="William W."/>
        </authorList>
    </citation>
    <scope>NUCLEOTIDE SEQUENCE [LARGE SCALE GENOMIC DNA]</scope>
</reference>
<dbReference type="PANTHER" id="PTHR47824:SF3">
    <property type="entry name" value="UBIQUITIN-LIKE DOMAIN-CONTAINING PROTEIN"/>
    <property type="match status" value="1"/>
</dbReference>
<gene>
    <name evidence="2" type="ORF">PLOB_00037692</name>
</gene>
<proteinExistence type="predicted"/>
<feature type="region of interest" description="Disordered" evidence="1">
    <location>
        <begin position="135"/>
        <end position="196"/>
    </location>
</feature>
<evidence type="ECO:0000256" key="1">
    <source>
        <dbReference type="SAM" id="MobiDB-lite"/>
    </source>
</evidence>
<feature type="compositionally biased region" description="Basic and acidic residues" evidence="1">
    <location>
        <begin position="178"/>
        <end position="188"/>
    </location>
</feature>
<evidence type="ECO:0000313" key="2">
    <source>
        <dbReference type="EMBL" id="CAH3134969.1"/>
    </source>
</evidence>
<name>A0ABN8P613_9CNID</name>
<dbReference type="SUPFAM" id="SSF53300">
    <property type="entry name" value="vWA-like"/>
    <property type="match status" value="1"/>
</dbReference>
<dbReference type="InterPro" id="IPR036465">
    <property type="entry name" value="vWFA_dom_sf"/>
</dbReference>
<keyword evidence="3" id="KW-1185">Reference proteome</keyword>
<dbReference type="Proteomes" id="UP001159405">
    <property type="component" value="Unassembled WGS sequence"/>
</dbReference>